<gene>
    <name evidence="2" type="ORF">FOZ60_006847</name>
    <name evidence="4" type="ORF">FOZ62_002005</name>
    <name evidence="3" type="ORF">FOZ63_016274</name>
</gene>
<evidence type="ECO:0000313" key="5">
    <source>
        <dbReference type="Proteomes" id="UP000541610"/>
    </source>
</evidence>
<feature type="chain" id="PRO_5036400713" evidence="1">
    <location>
        <begin position="21"/>
        <end position="146"/>
    </location>
</feature>
<dbReference type="Proteomes" id="UP000553632">
    <property type="component" value="Unassembled WGS sequence"/>
</dbReference>
<evidence type="ECO:0000256" key="1">
    <source>
        <dbReference type="SAM" id="SignalP"/>
    </source>
</evidence>
<dbReference type="EMBL" id="JABANO010025323">
    <property type="protein sequence ID" value="KAF4720440.1"/>
    <property type="molecule type" value="Genomic_DNA"/>
</dbReference>
<dbReference type="EMBL" id="JABANM010010297">
    <property type="protein sequence ID" value="KAF4739580.1"/>
    <property type="molecule type" value="Genomic_DNA"/>
</dbReference>
<reference evidence="5 6" key="1">
    <citation type="submission" date="2020-04" db="EMBL/GenBank/DDBJ databases">
        <title>Perkinsus olseni comparative genomics.</title>
        <authorList>
            <person name="Bogema D.R."/>
        </authorList>
    </citation>
    <scope>NUCLEOTIDE SEQUENCE [LARGE SCALE GENOMIC DNA]</scope>
    <source>
        <strain evidence="2">00978-12</strain>
        <strain evidence="4">ATCC PRA-205</strain>
        <strain evidence="3 6">ATCC PRA-207</strain>
    </source>
</reference>
<organism evidence="3 6">
    <name type="scientific">Perkinsus olseni</name>
    <name type="common">Perkinsus atlanticus</name>
    <dbReference type="NCBI Taxonomy" id="32597"/>
    <lineage>
        <taxon>Eukaryota</taxon>
        <taxon>Sar</taxon>
        <taxon>Alveolata</taxon>
        <taxon>Perkinsozoa</taxon>
        <taxon>Perkinsea</taxon>
        <taxon>Perkinsida</taxon>
        <taxon>Perkinsidae</taxon>
        <taxon>Perkinsus</taxon>
    </lineage>
</organism>
<name>A0A7J6RL25_PEROL</name>
<dbReference type="OrthoDB" id="10615019at2759"/>
<dbReference type="EMBL" id="JABANP010000277">
    <property type="protein sequence ID" value="KAF4685118.1"/>
    <property type="molecule type" value="Genomic_DNA"/>
</dbReference>
<evidence type="ECO:0000313" key="2">
    <source>
        <dbReference type="EMBL" id="KAF4685118.1"/>
    </source>
</evidence>
<feature type="signal peptide" evidence="1">
    <location>
        <begin position="1"/>
        <end position="20"/>
    </location>
</feature>
<evidence type="ECO:0000313" key="3">
    <source>
        <dbReference type="EMBL" id="KAF4720440.1"/>
    </source>
</evidence>
<dbReference type="AlphaFoldDB" id="A0A7J6RL25"/>
<proteinExistence type="predicted"/>
<comment type="caution">
    <text evidence="3">The sequence shown here is derived from an EMBL/GenBank/DDBJ whole genome shotgun (WGS) entry which is preliminary data.</text>
</comment>
<evidence type="ECO:0000313" key="6">
    <source>
        <dbReference type="Proteomes" id="UP000553632"/>
    </source>
</evidence>
<keyword evidence="6" id="KW-1185">Reference proteome</keyword>
<dbReference type="Proteomes" id="UP000541610">
    <property type="component" value="Unassembled WGS sequence"/>
</dbReference>
<evidence type="ECO:0000313" key="4">
    <source>
        <dbReference type="EMBL" id="KAF4739580.1"/>
    </source>
</evidence>
<sequence length="146" mass="15954">MLFIGPTVLLLLIIITLVGGIDTPQKDTSNATARMLYPFVANYYDSDNTPVKAVLFTKSLGGTVTFYRVSPQSLPKPTYACGYTAKQGGILTEIELNNGCLPLIHDSHGSYDRTLLTGIRIRQDYSVLTIPKADGTVDTYTEFEAV</sequence>
<keyword evidence="1" id="KW-0732">Signal</keyword>
<accession>A0A7J6RL25</accession>
<dbReference type="Proteomes" id="UP000574390">
    <property type="component" value="Unassembled WGS sequence"/>
</dbReference>
<protein>
    <submittedName>
        <fullName evidence="3">Uncharacterized protein</fullName>
    </submittedName>
</protein>